<accession>E0E341</accession>
<feature type="compositionally biased region" description="Low complexity" evidence="1">
    <location>
        <begin position="355"/>
        <end position="380"/>
    </location>
</feature>
<keyword evidence="3" id="KW-0732">Signal</keyword>
<dbReference type="InterPro" id="IPR041033">
    <property type="entry name" value="SpaA_PFL_dom_1"/>
</dbReference>
<feature type="domain" description="SpaA-like prealbumin fold" evidence="4">
    <location>
        <begin position="29"/>
        <end position="134"/>
    </location>
</feature>
<evidence type="ECO:0000313" key="5">
    <source>
        <dbReference type="EMBL" id="EFM64705.1"/>
    </source>
</evidence>
<feature type="region of interest" description="Disordered" evidence="1">
    <location>
        <begin position="355"/>
        <end position="382"/>
    </location>
</feature>
<proteinExistence type="predicted"/>
<keyword evidence="2" id="KW-1133">Transmembrane helix</keyword>
<feature type="signal peptide" evidence="3">
    <location>
        <begin position="1"/>
        <end position="27"/>
    </location>
</feature>
<dbReference type="GeneID" id="84800677"/>
<dbReference type="Proteomes" id="UP000003244">
    <property type="component" value="Unassembled WGS sequence"/>
</dbReference>
<dbReference type="Pfam" id="PF17802">
    <property type="entry name" value="SpaA"/>
    <property type="match status" value="2"/>
</dbReference>
<dbReference type="eggNOG" id="COG4932">
    <property type="taxonomic scope" value="Bacteria"/>
</dbReference>
<feature type="transmembrane region" description="Helical" evidence="2">
    <location>
        <begin position="386"/>
        <end position="407"/>
    </location>
</feature>
<dbReference type="InterPro" id="IPR013783">
    <property type="entry name" value="Ig-like_fold"/>
</dbReference>
<evidence type="ECO:0000259" key="4">
    <source>
        <dbReference type="Pfam" id="PF17802"/>
    </source>
</evidence>
<evidence type="ECO:0000256" key="2">
    <source>
        <dbReference type="SAM" id="Phobius"/>
    </source>
</evidence>
<feature type="chain" id="PRO_5003133880" evidence="3">
    <location>
        <begin position="28"/>
        <end position="412"/>
    </location>
</feature>
<sequence>MKYNKKLLGIVSAFAIAIPMSLGSVLANGTVDFTKTSSVGDKVADAEITFFTAGKKAFSFKTNAEGKADSKSVTPANSYDVTNIVDTNGNLNLKNGEYSYMETKAPKGYMLNAKIETLSVTEGLTSNIELRNTKFKEGMGQLIVRSIDKSTRALLGGATVDIKNNDKLVATINFDNKGNVMDASSITTEGSSLGIEIIDGSISMKPGEYSLIENKASDGYALNTTVYKVKVGAGSTSTLEVTQEKKSGDNNPTEKQTGVKIRIINTSNSAVSDQEVSIFAVDKDKKSNPRLVFKGKTGDDGYLSSTKATEGATLLKDGVVSLQPGNYYYKLTGGTKENHFIVEQDKVTPIVKTINLGTNNKTNNPSNRNTGSNSNSKSSSLAKTGMVGGLAPVVGGGLAILAGGFAVTRRKK</sequence>
<dbReference type="Gene3D" id="2.60.40.10">
    <property type="entry name" value="Immunoglobulins"/>
    <property type="match status" value="2"/>
</dbReference>
<dbReference type="RefSeq" id="WP_007789511.1">
    <property type="nucleotide sequence ID" value="NZ_ADGQ01000051.1"/>
</dbReference>
<dbReference type="OrthoDB" id="1744455at2"/>
<evidence type="ECO:0000256" key="1">
    <source>
        <dbReference type="SAM" id="MobiDB-lite"/>
    </source>
</evidence>
<keyword evidence="6" id="KW-1185">Reference proteome</keyword>
<evidence type="ECO:0000313" key="6">
    <source>
        <dbReference type="Proteomes" id="UP000003244"/>
    </source>
</evidence>
<gene>
    <name evidence="5" type="ORF">HMPREF0634_0302</name>
</gene>
<dbReference type="AlphaFoldDB" id="E0E341"/>
<evidence type="ECO:0000256" key="3">
    <source>
        <dbReference type="SAM" id="SignalP"/>
    </source>
</evidence>
<keyword evidence="2" id="KW-0472">Membrane</keyword>
<dbReference type="EMBL" id="ADGQ01000051">
    <property type="protein sequence ID" value="EFM64705.1"/>
    <property type="molecule type" value="Genomic_DNA"/>
</dbReference>
<comment type="caution">
    <text evidence="5">The sequence shown here is derived from an EMBL/GenBank/DDBJ whole genome shotgun (WGS) entry which is preliminary data.</text>
</comment>
<keyword evidence="2" id="KW-0812">Transmembrane</keyword>
<reference evidence="5 6" key="1">
    <citation type="submission" date="2010-08" db="EMBL/GenBank/DDBJ databases">
        <authorList>
            <person name="Harkins D.M."/>
            <person name="Madupu R."/>
            <person name="Durkin A.S."/>
            <person name="Torralba M."/>
            <person name="Methe B."/>
            <person name="Sutton G.G."/>
            <person name="Nelson K.E."/>
        </authorList>
    </citation>
    <scope>NUCLEOTIDE SEQUENCE [LARGE SCALE GENOMIC DNA]</scope>
    <source>
        <strain evidence="5 6">DSM 17678</strain>
    </source>
</reference>
<dbReference type="STRING" id="596315.HMPREF0634_0302"/>
<protein>
    <submittedName>
        <fullName evidence="5">LPXTG-motif cell wall anchor domain protein</fullName>
    </submittedName>
</protein>
<feature type="domain" description="SpaA-like prealbumin fold" evidence="4">
    <location>
        <begin position="141"/>
        <end position="245"/>
    </location>
</feature>
<organism evidence="5 6">
    <name type="scientific">Peptostreptococcus stomatis DSM 17678</name>
    <dbReference type="NCBI Taxonomy" id="596315"/>
    <lineage>
        <taxon>Bacteria</taxon>
        <taxon>Bacillati</taxon>
        <taxon>Bacillota</taxon>
        <taxon>Clostridia</taxon>
        <taxon>Peptostreptococcales</taxon>
        <taxon>Peptostreptococcaceae</taxon>
        <taxon>Peptostreptococcus</taxon>
    </lineage>
</organism>
<name>E0E341_9FIRM</name>